<evidence type="ECO:0000256" key="4">
    <source>
        <dbReference type="SAM" id="MobiDB-lite"/>
    </source>
</evidence>
<dbReference type="InterPro" id="IPR036028">
    <property type="entry name" value="SH3-like_dom_sf"/>
</dbReference>
<evidence type="ECO:0000259" key="5">
    <source>
        <dbReference type="PROSITE" id="PS50002"/>
    </source>
</evidence>
<protein>
    <recommendedName>
        <fullName evidence="9">SH3 domain-containing protein</fullName>
    </recommendedName>
</protein>
<feature type="region of interest" description="Disordered" evidence="4">
    <location>
        <begin position="223"/>
        <end position="360"/>
    </location>
</feature>
<dbReference type="InterPro" id="IPR051759">
    <property type="entry name" value="LIM-SH3_domain_protein"/>
</dbReference>
<reference evidence="7 8" key="1">
    <citation type="submission" date="2024-04" db="EMBL/GenBank/DDBJ databases">
        <title>genome sequences of Mucor flavus KT1a and Helicostylum pulchrum KT1b strains isolation_sourced from the surface of a dry-aged beef.</title>
        <authorList>
            <person name="Toyotome T."/>
            <person name="Hosono M."/>
            <person name="Torimaru M."/>
            <person name="Fukuda K."/>
            <person name="Mikami N."/>
        </authorList>
    </citation>
    <scope>NUCLEOTIDE SEQUENCE [LARGE SCALE GENOMIC DNA]</scope>
    <source>
        <strain evidence="7 8">KT1b</strain>
    </source>
</reference>
<evidence type="ECO:0000313" key="7">
    <source>
        <dbReference type="EMBL" id="GAA5795035.1"/>
    </source>
</evidence>
<dbReference type="Pfam" id="PF00018">
    <property type="entry name" value="SH3_1"/>
    <property type="match status" value="1"/>
</dbReference>
<dbReference type="SMART" id="SM00326">
    <property type="entry name" value="SH3"/>
    <property type="match status" value="1"/>
</dbReference>
<feature type="compositionally biased region" description="Polar residues" evidence="4">
    <location>
        <begin position="226"/>
        <end position="246"/>
    </location>
</feature>
<gene>
    <name evidence="7" type="ORF">HPULCUR_000386</name>
</gene>
<dbReference type="PROSITE" id="PS50002">
    <property type="entry name" value="SH3"/>
    <property type="match status" value="1"/>
</dbReference>
<dbReference type="Gene3D" id="2.30.30.40">
    <property type="entry name" value="SH3 Domains"/>
    <property type="match status" value="1"/>
</dbReference>
<evidence type="ECO:0008006" key="9">
    <source>
        <dbReference type="Google" id="ProtNLM"/>
    </source>
</evidence>
<dbReference type="Proteomes" id="UP001476247">
    <property type="component" value="Unassembled WGS sequence"/>
</dbReference>
<dbReference type="Pfam" id="PF12763">
    <property type="entry name" value="EH"/>
    <property type="match status" value="1"/>
</dbReference>
<dbReference type="PANTHER" id="PTHR46218">
    <property type="entry name" value="LASP"/>
    <property type="match status" value="1"/>
</dbReference>
<evidence type="ECO:0000259" key="6">
    <source>
        <dbReference type="PROSITE" id="PS50222"/>
    </source>
</evidence>
<dbReference type="PROSITE" id="PS50222">
    <property type="entry name" value="EF_HAND_2"/>
    <property type="match status" value="1"/>
</dbReference>
<dbReference type="InterPro" id="IPR000261">
    <property type="entry name" value="EH_dom"/>
</dbReference>
<feature type="compositionally biased region" description="Low complexity" evidence="4">
    <location>
        <begin position="130"/>
        <end position="147"/>
    </location>
</feature>
<evidence type="ECO:0000256" key="2">
    <source>
        <dbReference type="ARBA" id="ARBA00022737"/>
    </source>
</evidence>
<feature type="compositionally biased region" description="Low complexity" evidence="4">
    <location>
        <begin position="288"/>
        <end position="301"/>
    </location>
</feature>
<feature type="compositionally biased region" description="Low complexity" evidence="4">
    <location>
        <begin position="338"/>
        <end position="349"/>
    </location>
</feature>
<dbReference type="EMBL" id="BAABUJ010000004">
    <property type="protein sequence ID" value="GAA5795035.1"/>
    <property type="molecule type" value="Genomic_DNA"/>
</dbReference>
<dbReference type="InterPro" id="IPR001452">
    <property type="entry name" value="SH3_domain"/>
</dbReference>
<feature type="compositionally biased region" description="Low complexity" evidence="4">
    <location>
        <begin position="178"/>
        <end position="188"/>
    </location>
</feature>
<organism evidence="7 8">
    <name type="scientific">Helicostylum pulchrum</name>
    <dbReference type="NCBI Taxonomy" id="562976"/>
    <lineage>
        <taxon>Eukaryota</taxon>
        <taxon>Fungi</taxon>
        <taxon>Fungi incertae sedis</taxon>
        <taxon>Mucoromycota</taxon>
        <taxon>Mucoromycotina</taxon>
        <taxon>Mucoromycetes</taxon>
        <taxon>Mucorales</taxon>
        <taxon>Mucorineae</taxon>
        <taxon>Mucoraceae</taxon>
        <taxon>Helicostylum</taxon>
    </lineage>
</organism>
<keyword evidence="2" id="KW-0677">Repeat</keyword>
<feature type="domain" description="EF-hand" evidence="6">
    <location>
        <begin position="536"/>
        <end position="571"/>
    </location>
</feature>
<evidence type="ECO:0000256" key="1">
    <source>
        <dbReference type="ARBA" id="ARBA00022443"/>
    </source>
</evidence>
<dbReference type="InterPro" id="IPR011992">
    <property type="entry name" value="EF-hand-dom_pair"/>
</dbReference>
<feature type="region of interest" description="Disordered" evidence="4">
    <location>
        <begin position="375"/>
        <end position="505"/>
    </location>
</feature>
<name>A0ABP9XLH2_9FUNG</name>
<evidence type="ECO:0000313" key="8">
    <source>
        <dbReference type="Proteomes" id="UP001476247"/>
    </source>
</evidence>
<sequence>MTTKMRMRAVFDCSADDQGEISFKQGDVLVDVEKSSEDGWFCGRVENTTERGLFPYNYVERISSVETEEEELKSNLPGFPSLDAFEIAMSNSKKSSKPSTPTPPPMITSPKPKITVKKINTPPPISEKPTTVSRVRSYSTSATTTTSNKPDPTPVRPSQLGNGSTKSALELALSKGPSSNLRSNSLSSKQTHPISVPLVGMTNLKHSINNTDVEEEDGYQMIKPSQIRQKQPLKPTNSIATTSSNPVAWKKKVTEKPVTNLDVPVSSNPMPRLPSRPVSTASRKSRNSRSTSTSTFTSTDTLNKPSTLPAVKETEKVAPPILKPKPVLSQPHLPPRPSTTTTTKSRSISNPPPPIQPKPTMSSIEILLLKNAEKKSSNEHLTTKVQPPPVSNKPNFAPKQQASKTTLVEQNSIPNFEASRPSLDNWISNNSDANIKPSTLLNRARSQTNPTNNSPVDWTSMLTKPKSSSVIKLDNTLEKPPTKKSIPPPPPPSRQPKSKQMDQEPKHRYEILFESIQDDGYVDAETARYIWLKSKLSSDDLSRIWKECDVEHKGLLDKQSFMDGMTRIDRLLLNKQLALS</sequence>
<accession>A0ABP9XLH2</accession>
<keyword evidence="8" id="KW-1185">Reference proteome</keyword>
<dbReference type="Gene3D" id="1.10.238.10">
    <property type="entry name" value="EF-hand"/>
    <property type="match status" value="1"/>
</dbReference>
<keyword evidence="1 3" id="KW-0728">SH3 domain</keyword>
<feature type="compositionally biased region" description="Polar residues" evidence="4">
    <location>
        <begin position="392"/>
        <end position="414"/>
    </location>
</feature>
<dbReference type="CDD" id="cd00052">
    <property type="entry name" value="EH"/>
    <property type="match status" value="1"/>
</dbReference>
<dbReference type="SUPFAM" id="SSF50044">
    <property type="entry name" value="SH3-domain"/>
    <property type="match status" value="1"/>
</dbReference>
<feature type="region of interest" description="Disordered" evidence="4">
    <location>
        <begin position="89"/>
        <end position="197"/>
    </location>
</feature>
<feature type="compositionally biased region" description="Polar residues" evidence="4">
    <location>
        <begin position="425"/>
        <end position="470"/>
    </location>
</feature>
<dbReference type="SUPFAM" id="SSF47473">
    <property type="entry name" value="EF-hand"/>
    <property type="match status" value="1"/>
</dbReference>
<dbReference type="InterPro" id="IPR002048">
    <property type="entry name" value="EF_hand_dom"/>
</dbReference>
<dbReference type="PANTHER" id="PTHR46218:SF4">
    <property type="entry name" value="LIM AND SH3 DOMAIN PROTEIN LASP"/>
    <property type="match status" value="1"/>
</dbReference>
<dbReference type="SMART" id="SM00027">
    <property type="entry name" value="EH"/>
    <property type="match status" value="1"/>
</dbReference>
<feature type="domain" description="SH3" evidence="5">
    <location>
        <begin position="2"/>
        <end position="64"/>
    </location>
</feature>
<proteinExistence type="predicted"/>
<evidence type="ECO:0000256" key="3">
    <source>
        <dbReference type="PROSITE-ProRule" id="PRU00192"/>
    </source>
</evidence>
<comment type="caution">
    <text evidence="7">The sequence shown here is derived from an EMBL/GenBank/DDBJ whole genome shotgun (WGS) entry which is preliminary data.</text>
</comment>